<gene>
    <name evidence="2" type="ORF">PR048_011358</name>
</gene>
<accession>A0ABQ9HLF5</accession>
<sequence>METEYLSLDSCDTRCCKTVIKGTWGSSNIVGKQQTQYGGPRAKNMNITALPHEPRFSLGIYIFELERQIYFEQFAKDNGFALPTSSAKFTQLNGQAENTTSRQYPDLDEFWAKDQRLKKRNKLHFDQRHGAKELPQLKFGGQVWIPVLNNYGEVYTKAPFSLSYIIQTAQDKQGSYIPTVDNSCRAVTEERRRKKRREVAEAAVSSKATHRLQNREANITCKLSKSRGGGDGGGGGGGGDVGGVCGGDGGGGGGDCGGSVR</sequence>
<dbReference type="EMBL" id="JARBHB010000004">
    <property type="protein sequence ID" value="KAJ8885162.1"/>
    <property type="molecule type" value="Genomic_DNA"/>
</dbReference>
<keyword evidence="3" id="KW-1185">Reference proteome</keyword>
<proteinExistence type="predicted"/>
<reference evidence="2 3" key="1">
    <citation type="submission" date="2023-02" db="EMBL/GenBank/DDBJ databases">
        <title>LHISI_Scaffold_Assembly.</title>
        <authorList>
            <person name="Stuart O.P."/>
            <person name="Cleave R."/>
            <person name="Magrath M.J.L."/>
            <person name="Mikheyev A.S."/>
        </authorList>
    </citation>
    <scope>NUCLEOTIDE SEQUENCE [LARGE SCALE GENOMIC DNA]</scope>
    <source>
        <strain evidence="2">Daus_M_001</strain>
        <tissue evidence="2">Leg muscle</tissue>
    </source>
</reference>
<evidence type="ECO:0000256" key="1">
    <source>
        <dbReference type="SAM" id="MobiDB-lite"/>
    </source>
</evidence>
<evidence type="ECO:0000313" key="2">
    <source>
        <dbReference type="EMBL" id="KAJ8885162.1"/>
    </source>
</evidence>
<comment type="caution">
    <text evidence="2">The sequence shown here is derived from an EMBL/GenBank/DDBJ whole genome shotgun (WGS) entry which is preliminary data.</text>
</comment>
<dbReference type="Proteomes" id="UP001159363">
    <property type="component" value="Chromosome X"/>
</dbReference>
<organism evidence="2 3">
    <name type="scientific">Dryococelus australis</name>
    <dbReference type="NCBI Taxonomy" id="614101"/>
    <lineage>
        <taxon>Eukaryota</taxon>
        <taxon>Metazoa</taxon>
        <taxon>Ecdysozoa</taxon>
        <taxon>Arthropoda</taxon>
        <taxon>Hexapoda</taxon>
        <taxon>Insecta</taxon>
        <taxon>Pterygota</taxon>
        <taxon>Neoptera</taxon>
        <taxon>Polyneoptera</taxon>
        <taxon>Phasmatodea</taxon>
        <taxon>Verophasmatodea</taxon>
        <taxon>Anareolatae</taxon>
        <taxon>Phasmatidae</taxon>
        <taxon>Eurycanthinae</taxon>
        <taxon>Dryococelus</taxon>
    </lineage>
</organism>
<name>A0ABQ9HLF5_9NEOP</name>
<feature type="region of interest" description="Disordered" evidence="1">
    <location>
        <begin position="223"/>
        <end position="244"/>
    </location>
</feature>
<protein>
    <submittedName>
        <fullName evidence="2">Uncharacterized protein</fullName>
    </submittedName>
</protein>
<evidence type="ECO:0000313" key="3">
    <source>
        <dbReference type="Proteomes" id="UP001159363"/>
    </source>
</evidence>
<feature type="compositionally biased region" description="Gly residues" evidence="1">
    <location>
        <begin position="227"/>
        <end position="244"/>
    </location>
</feature>